<proteinExistence type="predicted"/>
<feature type="domain" description="EF-hand" evidence="2">
    <location>
        <begin position="229"/>
        <end position="264"/>
    </location>
</feature>
<feature type="domain" description="EF-hand" evidence="2">
    <location>
        <begin position="25"/>
        <end position="60"/>
    </location>
</feature>
<feature type="domain" description="EF-hand" evidence="2">
    <location>
        <begin position="118"/>
        <end position="153"/>
    </location>
</feature>
<sequence>MEQSSYEKNFMTKFASKNSDALRHLTSKQFFEVWNNYDQDGNGFIEGRELDNFLQEFVTSIRDDKEPLDERLLQELKKAFMDAYDNNNDGRIDIRELAQLLPLEEGFKLLFKFENQVDSSVEFMKIWTKYDTDASGFIDANELRNFLRDLIATNQANGAGAGLTNIRSNIRKATSIDEDKLDEYTETLLKIFDSNKDGKLQLNEMTKLLLVKENFLQCSGIFHGSNKRLDKQDIEHIFNSYDRDGNGVIENEELAGFIKDLMDFLGKMPDTKEIEEFQRMVMDGCDANGDGKINKKELTTVLLALAKYASEEEKQQQTKSEDKPAEG</sequence>
<dbReference type="Gene3D" id="1.10.238.10">
    <property type="entry name" value="EF-hand"/>
    <property type="match status" value="3"/>
</dbReference>
<dbReference type="AlphaFoldDB" id="A0A6G1S5T3"/>
<keyword evidence="1" id="KW-0106">Calcium</keyword>
<name>A0A6G1S5T3_9ACAR</name>
<dbReference type="SMART" id="SM00054">
    <property type="entry name" value="EFh"/>
    <property type="match status" value="6"/>
</dbReference>
<feature type="domain" description="EF-hand" evidence="2">
    <location>
        <begin position="273"/>
        <end position="308"/>
    </location>
</feature>
<dbReference type="PANTHER" id="PTHR19972:SF10">
    <property type="entry name" value="CALBINDIN-32"/>
    <property type="match status" value="1"/>
</dbReference>
<dbReference type="InterPro" id="IPR018247">
    <property type="entry name" value="EF_Hand_1_Ca_BS"/>
</dbReference>
<dbReference type="GO" id="GO:0005634">
    <property type="term" value="C:nucleus"/>
    <property type="evidence" value="ECO:0007669"/>
    <property type="project" value="TreeGrafter"/>
</dbReference>
<gene>
    <name evidence="3" type="primary">Cbp53E_0</name>
    <name evidence="3" type="ORF">g.4391</name>
</gene>
<dbReference type="PROSITE" id="PS50222">
    <property type="entry name" value="EF_HAND_2"/>
    <property type="match status" value="6"/>
</dbReference>
<feature type="domain" description="EF-hand" evidence="2">
    <location>
        <begin position="180"/>
        <end position="215"/>
    </location>
</feature>
<reference evidence="3" key="1">
    <citation type="submission" date="2018-10" db="EMBL/GenBank/DDBJ databases">
        <title>Transcriptome assembly of Aceria tosichella (Wheat curl mite) Type 2.</title>
        <authorList>
            <person name="Scully E.D."/>
            <person name="Geib S.M."/>
            <person name="Palmer N.A."/>
            <person name="Gupta A.K."/>
            <person name="Sarath G."/>
            <person name="Tatineni S."/>
        </authorList>
    </citation>
    <scope>NUCLEOTIDE SEQUENCE</scope>
    <source>
        <strain evidence="3">LincolnNE</strain>
    </source>
</reference>
<dbReference type="InterPro" id="IPR051001">
    <property type="entry name" value="Calbindin_Ca-bind"/>
</dbReference>
<evidence type="ECO:0000259" key="2">
    <source>
        <dbReference type="PROSITE" id="PS50222"/>
    </source>
</evidence>
<dbReference type="PANTHER" id="PTHR19972">
    <property type="entry name" value="CALBINDIN"/>
    <property type="match status" value="1"/>
</dbReference>
<dbReference type="GO" id="GO:0099509">
    <property type="term" value="P:regulation of presynaptic cytosolic calcium ion concentration"/>
    <property type="evidence" value="ECO:0007669"/>
    <property type="project" value="TreeGrafter"/>
</dbReference>
<dbReference type="PROSITE" id="PS00018">
    <property type="entry name" value="EF_HAND_1"/>
    <property type="match status" value="6"/>
</dbReference>
<dbReference type="Pfam" id="PF13202">
    <property type="entry name" value="EF-hand_5"/>
    <property type="match status" value="1"/>
</dbReference>
<dbReference type="GO" id="GO:0043195">
    <property type="term" value="C:terminal bouton"/>
    <property type="evidence" value="ECO:0007669"/>
    <property type="project" value="TreeGrafter"/>
</dbReference>
<evidence type="ECO:0000313" key="3">
    <source>
        <dbReference type="EMBL" id="MDE45527.1"/>
    </source>
</evidence>
<dbReference type="InterPro" id="IPR011992">
    <property type="entry name" value="EF-hand-dom_pair"/>
</dbReference>
<organism evidence="3">
    <name type="scientific">Aceria tosichella</name>
    <name type="common">wheat curl mite</name>
    <dbReference type="NCBI Taxonomy" id="561515"/>
    <lineage>
        <taxon>Eukaryota</taxon>
        <taxon>Metazoa</taxon>
        <taxon>Ecdysozoa</taxon>
        <taxon>Arthropoda</taxon>
        <taxon>Chelicerata</taxon>
        <taxon>Arachnida</taxon>
        <taxon>Acari</taxon>
        <taxon>Acariformes</taxon>
        <taxon>Trombidiformes</taxon>
        <taxon>Prostigmata</taxon>
        <taxon>Eupodina</taxon>
        <taxon>Eriophyoidea</taxon>
        <taxon>Eriophyidae</taxon>
        <taxon>Eriophyinae</taxon>
        <taxon>Aceriini</taxon>
        <taxon>Aceria</taxon>
    </lineage>
</organism>
<dbReference type="GO" id="GO:0005509">
    <property type="term" value="F:calcium ion binding"/>
    <property type="evidence" value="ECO:0007669"/>
    <property type="project" value="InterPro"/>
</dbReference>
<dbReference type="GO" id="GO:1900271">
    <property type="term" value="P:regulation of long-term synaptic potentiation"/>
    <property type="evidence" value="ECO:0007669"/>
    <property type="project" value="TreeGrafter"/>
</dbReference>
<dbReference type="EMBL" id="GGYP01000756">
    <property type="protein sequence ID" value="MDE45527.1"/>
    <property type="molecule type" value="Transcribed_RNA"/>
</dbReference>
<dbReference type="InterPro" id="IPR002048">
    <property type="entry name" value="EF_hand_dom"/>
</dbReference>
<feature type="domain" description="EF-hand" evidence="2">
    <location>
        <begin position="71"/>
        <end position="107"/>
    </location>
</feature>
<evidence type="ECO:0000256" key="1">
    <source>
        <dbReference type="ARBA" id="ARBA00022837"/>
    </source>
</evidence>
<dbReference type="GO" id="GO:0030425">
    <property type="term" value="C:dendrite"/>
    <property type="evidence" value="ECO:0007669"/>
    <property type="project" value="TreeGrafter"/>
</dbReference>
<protein>
    <submittedName>
        <fullName evidence="3">Calbindin-32</fullName>
    </submittedName>
</protein>
<dbReference type="Pfam" id="PF13499">
    <property type="entry name" value="EF-hand_7"/>
    <property type="match status" value="2"/>
</dbReference>
<dbReference type="GO" id="GO:0005829">
    <property type="term" value="C:cytosol"/>
    <property type="evidence" value="ECO:0007669"/>
    <property type="project" value="TreeGrafter"/>
</dbReference>
<accession>A0A6G1S5T3</accession>
<dbReference type="SUPFAM" id="SSF47473">
    <property type="entry name" value="EF-hand"/>
    <property type="match status" value="2"/>
</dbReference>